<name>A0A1F7FET7_UNCRA</name>
<dbReference type="SUPFAM" id="SSF56300">
    <property type="entry name" value="Metallo-dependent phosphatases"/>
    <property type="match status" value="1"/>
</dbReference>
<comment type="caution">
    <text evidence="9">The sequence shown here is derived from an EMBL/GenBank/DDBJ whole genome shotgun (WGS) entry which is preliminary data.</text>
</comment>
<proteinExistence type="predicted"/>
<feature type="binding site" evidence="6">
    <location>
        <position position="83"/>
    </location>
    <ligand>
        <name>Fe cation</name>
        <dbReference type="ChEBI" id="CHEBI:24875"/>
        <label>1</label>
    </ligand>
</feature>
<feature type="domain" description="Calcineurin-like phosphoesterase" evidence="8">
    <location>
        <begin position="45"/>
        <end position="251"/>
    </location>
</feature>
<dbReference type="AlphaFoldDB" id="A0A1F7FET7"/>
<dbReference type="EMBL" id="MFYX01000061">
    <property type="protein sequence ID" value="OGK05111.1"/>
    <property type="molecule type" value="Genomic_DNA"/>
</dbReference>
<gene>
    <name evidence="9" type="ORF">A2519_13365</name>
</gene>
<comment type="cofactor">
    <cofactor evidence="6">
        <name>Fe cation</name>
        <dbReference type="ChEBI" id="CHEBI:24875"/>
    </cofactor>
    <text evidence="6">Binds 2 iron ions per subunit.</text>
</comment>
<dbReference type="Pfam" id="PF00149">
    <property type="entry name" value="Metallophos"/>
    <property type="match status" value="1"/>
</dbReference>
<feature type="binding site" evidence="6">
    <location>
        <position position="250"/>
    </location>
    <ligand>
        <name>Fe cation</name>
        <dbReference type="ChEBI" id="CHEBI:24875"/>
        <label>1</label>
    </ligand>
</feature>
<keyword evidence="6" id="KW-0479">Metal-binding</keyword>
<sequence>MIYRIAVVSCLALCIVIGAKTNTQGRPEVRPQAIPAAGTAEGLAFLVVSDWGRNGYFNQQQVADRMGEIAEAARAMFIVSCGDNFQVNGVRSIDDPLWLSTFENVYRHPSLLVDWYPVLGNHDYKGNPQAEIDYSKKSRRWNMPARYYSVHKKINDSTDADLFFLDTSPFQKEYYTDNEHQDVIGQDTLAQIRWLDSSLTASKSAWKIVFGHHPVFSSGLHTDEIAHMPLRFTALFEHTGVDAYFCGHDHHLEYIKPKDGHVHYFIAGGGSQVRPVSGRIPASVFIRSVSGFMEVVLSSSSMNVKILDLHGKVITMTTIPRKNH</sequence>
<evidence type="ECO:0000256" key="3">
    <source>
        <dbReference type="ARBA" id="ARBA00022729"/>
    </source>
</evidence>
<keyword evidence="4 5" id="KW-0378">Hydrolase</keyword>
<dbReference type="Proteomes" id="UP000179243">
    <property type="component" value="Unassembled WGS sequence"/>
</dbReference>
<feature type="binding site" evidence="6">
    <location>
        <position position="83"/>
    </location>
    <ligand>
        <name>Fe cation</name>
        <dbReference type="ChEBI" id="CHEBI:24875"/>
        <label>2</label>
    </ligand>
</feature>
<feature type="binding site" evidence="6">
    <location>
        <position position="248"/>
    </location>
    <ligand>
        <name>Fe cation</name>
        <dbReference type="ChEBI" id="CHEBI:24875"/>
        <label>2</label>
    </ligand>
</feature>
<dbReference type="GO" id="GO:0046872">
    <property type="term" value="F:metal ion binding"/>
    <property type="evidence" value="ECO:0007669"/>
    <property type="project" value="UniProtKB-KW"/>
</dbReference>
<feature type="binding site" evidence="6">
    <location>
        <position position="212"/>
    </location>
    <ligand>
        <name>Fe cation</name>
        <dbReference type="ChEBI" id="CHEBI:24875"/>
        <label>2</label>
    </ligand>
</feature>
<evidence type="ECO:0000313" key="9">
    <source>
        <dbReference type="EMBL" id="OGK05111.1"/>
    </source>
</evidence>
<dbReference type="PANTHER" id="PTHR10161">
    <property type="entry name" value="TARTRATE-RESISTANT ACID PHOSPHATASE TYPE 5"/>
    <property type="match status" value="1"/>
</dbReference>
<dbReference type="PIRSF" id="PIRSF000898">
    <property type="entry name" value="Acid_Ptase_5"/>
    <property type="match status" value="1"/>
</dbReference>
<dbReference type="InterPro" id="IPR029052">
    <property type="entry name" value="Metallo-depent_PP-like"/>
</dbReference>
<accession>A0A1F7FET7</accession>
<evidence type="ECO:0000256" key="1">
    <source>
        <dbReference type="ARBA" id="ARBA00000032"/>
    </source>
</evidence>
<evidence type="ECO:0000256" key="7">
    <source>
        <dbReference type="SAM" id="SignalP"/>
    </source>
</evidence>
<dbReference type="GO" id="GO:0003993">
    <property type="term" value="F:acid phosphatase activity"/>
    <property type="evidence" value="ECO:0007669"/>
    <property type="project" value="UniProtKB-UniRule"/>
</dbReference>
<feature type="chain" id="PRO_5009528671" description="acid phosphatase" evidence="7">
    <location>
        <begin position="20"/>
        <end position="324"/>
    </location>
</feature>
<evidence type="ECO:0000256" key="6">
    <source>
        <dbReference type="PIRSR" id="PIRSR000898-1"/>
    </source>
</evidence>
<reference evidence="9 10" key="1">
    <citation type="journal article" date="2016" name="Nat. Commun.">
        <title>Thousands of microbial genomes shed light on interconnected biogeochemical processes in an aquifer system.</title>
        <authorList>
            <person name="Anantharaman K."/>
            <person name="Brown C.T."/>
            <person name="Hug L.A."/>
            <person name="Sharon I."/>
            <person name="Castelle C.J."/>
            <person name="Probst A.J."/>
            <person name="Thomas B.C."/>
            <person name="Singh A."/>
            <person name="Wilkins M.J."/>
            <person name="Karaoz U."/>
            <person name="Brodie E.L."/>
            <person name="Williams K.H."/>
            <person name="Hubbard S.S."/>
            <person name="Banfield J.F."/>
        </authorList>
    </citation>
    <scope>NUCLEOTIDE SEQUENCE [LARGE SCALE GENOMIC DNA]</scope>
</reference>
<evidence type="ECO:0000313" key="10">
    <source>
        <dbReference type="Proteomes" id="UP000179243"/>
    </source>
</evidence>
<feature type="signal peptide" evidence="7">
    <location>
        <begin position="1"/>
        <end position="19"/>
    </location>
</feature>
<dbReference type="InterPro" id="IPR024927">
    <property type="entry name" value="Acid_PPase"/>
</dbReference>
<dbReference type="CDD" id="cd07378">
    <property type="entry name" value="MPP_ACP5"/>
    <property type="match status" value="1"/>
</dbReference>
<comment type="catalytic activity">
    <reaction evidence="1 5">
        <text>a phosphate monoester + H2O = an alcohol + phosphate</text>
        <dbReference type="Rhea" id="RHEA:15017"/>
        <dbReference type="ChEBI" id="CHEBI:15377"/>
        <dbReference type="ChEBI" id="CHEBI:30879"/>
        <dbReference type="ChEBI" id="CHEBI:43474"/>
        <dbReference type="ChEBI" id="CHEBI:67140"/>
        <dbReference type="EC" id="3.1.3.2"/>
    </reaction>
</comment>
<keyword evidence="3 7" id="KW-0732">Signal</keyword>
<dbReference type="PANTHER" id="PTHR10161:SF14">
    <property type="entry name" value="TARTRATE-RESISTANT ACID PHOSPHATASE TYPE 5"/>
    <property type="match status" value="1"/>
</dbReference>
<dbReference type="InterPro" id="IPR004843">
    <property type="entry name" value="Calcineurin-like_PHP"/>
</dbReference>
<feature type="binding site" evidence="6">
    <location>
        <position position="50"/>
    </location>
    <ligand>
        <name>Fe cation</name>
        <dbReference type="ChEBI" id="CHEBI:24875"/>
        <label>1</label>
    </ligand>
</feature>
<evidence type="ECO:0000256" key="5">
    <source>
        <dbReference type="PIRNR" id="PIRNR000898"/>
    </source>
</evidence>
<dbReference type="InterPro" id="IPR051558">
    <property type="entry name" value="Metallophosphoesterase_PAP"/>
</dbReference>
<organism evidence="9 10">
    <name type="scientific">Candidatus Raymondbacteria bacterium RIFOXYD12_FULL_49_13</name>
    <dbReference type="NCBI Taxonomy" id="1817890"/>
    <lineage>
        <taxon>Bacteria</taxon>
        <taxon>Raymondiibacteriota</taxon>
    </lineage>
</organism>
<evidence type="ECO:0000259" key="8">
    <source>
        <dbReference type="Pfam" id="PF00149"/>
    </source>
</evidence>
<dbReference type="EC" id="3.1.3.2" evidence="2 5"/>
<dbReference type="Gene3D" id="3.60.21.10">
    <property type="match status" value="1"/>
</dbReference>
<feature type="binding site" evidence="6">
    <location>
        <position position="121"/>
    </location>
    <ligand>
        <name>Fe cation</name>
        <dbReference type="ChEBI" id="CHEBI:24875"/>
        <label>2</label>
    </ligand>
</feature>
<evidence type="ECO:0000256" key="4">
    <source>
        <dbReference type="ARBA" id="ARBA00022801"/>
    </source>
</evidence>
<evidence type="ECO:0000256" key="2">
    <source>
        <dbReference type="ARBA" id="ARBA00012646"/>
    </source>
</evidence>
<keyword evidence="5 6" id="KW-0408">Iron</keyword>
<protein>
    <recommendedName>
        <fullName evidence="2 5">acid phosphatase</fullName>
        <ecNumber evidence="2 5">3.1.3.2</ecNumber>
    </recommendedName>
</protein>